<dbReference type="OrthoDB" id="10503576at2759"/>
<organism evidence="1">
    <name type="scientific">Medioppia subpectinata</name>
    <dbReference type="NCBI Taxonomy" id="1979941"/>
    <lineage>
        <taxon>Eukaryota</taxon>
        <taxon>Metazoa</taxon>
        <taxon>Ecdysozoa</taxon>
        <taxon>Arthropoda</taxon>
        <taxon>Chelicerata</taxon>
        <taxon>Arachnida</taxon>
        <taxon>Acari</taxon>
        <taxon>Acariformes</taxon>
        <taxon>Sarcoptiformes</taxon>
        <taxon>Oribatida</taxon>
        <taxon>Brachypylina</taxon>
        <taxon>Oppioidea</taxon>
        <taxon>Oppiidae</taxon>
        <taxon>Medioppia</taxon>
    </lineage>
</organism>
<name>A0A7R9LSJ6_9ACAR</name>
<dbReference type="AlphaFoldDB" id="A0A7R9LSJ6"/>
<proteinExistence type="predicted"/>
<keyword evidence="2" id="KW-1185">Reference proteome</keyword>
<protein>
    <submittedName>
        <fullName evidence="1">Uncharacterized protein</fullName>
    </submittedName>
</protein>
<evidence type="ECO:0000313" key="2">
    <source>
        <dbReference type="Proteomes" id="UP000759131"/>
    </source>
</evidence>
<dbReference type="EMBL" id="CAJPIZ010038874">
    <property type="protein sequence ID" value="CAG2121338.1"/>
    <property type="molecule type" value="Genomic_DNA"/>
</dbReference>
<feature type="non-terminal residue" evidence="1">
    <location>
        <position position="1"/>
    </location>
</feature>
<sequence length="88" mass="9930">MGEVINGRGLVTGRVPQLIDHTLCKVQMFPKLDKIQEMEDPRAAVEAYFNRTGYVCKTYCKIKSANTELSKISAIFDSPLYILCATER</sequence>
<evidence type="ECO:0000313" key="1">
    <source>
        <dbReference type="EMBL" id="CAD7647113.1"/>
    </source>
</evidence>
<accession>A0A7R9LSJ6</accession>
<reference evidence="1" key="1">
    <citation type="submission" date="2020-11" db="EMBL/GenBank/DDBJ databases">
        <authorList>
            <person name="Tran Van P."/>
        </authorList>
    </citation>
    <scope>NUCLEOTIDE SEQUENCE</scope>
</reference>
<gene>
    <name evidence="1" type="ORF">OSB1V03_LOCUS21284</name>
</gene>
<dbReference type="Proteomes" id="UP000759131">
    <property type="component" value="Unassembled WGS sequence"/>
</dbReference>
<dbReference type="EMBL" id="OC893449">
    <property type="protein sequence ID" value="CAD7647113.1"/>
    <property type="molecule type" value="Genomic_DNA"/>
</dbReference>